<keyword evidence="3" id="KW-1185">Reference proteome</keyword>
<gene>
    <name evidence="2" type="ORF">CLV70_12922</name>
</gene>
<evidence type="ECO:0000313" key="3">
    <source>
        <dbReference type="Proteomes" id="UP000239209"/>
    </source>
</evidence>
<proteinExistence type="predicted"/>
<name>A0A2T0REV2_9ACTN</name>
<feature type="compositionally biased region" description="Pro residues" evidence="1">
    <location>
        <begin position="332"/>
        <end position="341"/>
    </location>
</feature>
<feature type="region of interest" description="Disordered" evidence="1">
    <location>
        <begin position="311"/>
        <end position="344"/>
    </location>
</feature>
<dbReference type="RefSeq" id="WP_106130927.1">
    <property type="nucleotide sequence ID" value="NZ_PVZG01000029.1"/>
</dbReference>
<accession>A0A2T0REV2</accession>
<protein>
    <submittedName>
        <fullName evidence="2">Uncharacterized protein YegL</fullName>
    </submittedName>
</protein>
<sequence>MTNSVPLILQQTPVQRGFRPEPARNPSVAAVYATGTGELVYYASRSMTLGERFFTKCRTRYDVDISDHRRTAELASTPLRTRDGHFFIAKVSVGFRVHDPCEVVRRGIRDALPVVYTYLSRALEGAVSGYDVGDPSGAERAIRALFANPVPLPDGITVFEVAPLLRPDDATAEYFRKRRDTLRALDTGADEYALRVQEERQRNELAAMTQASRLHALEKERVALGGRGVTAADMAREHLMRHPEDTEKVTRMLLEHEQAMLQAQDVHSQRTTEFIKFMMDNGVVQPGQFQPFVEGAARAYGLPGSAGAIAGPGASSWNQPPVLPALGSSSPATPPAQAGPPPREHVVLEQDPATKVWAPSDGVQPVYLLVDESTEAAAHLDDLGTGLRRLFDGLRQAADIAPAIRLSVLGYADQVAARMSMAPVDAATSVPWLTSRGVASYANAFETLYGRIAPDVSTLKAQGLTVRRPLVFLLAAAPAADEGVWQTPYARLTDPGTHPYAPNIVACGVGGASAGLIAAIATKPEFGYVADAGADVRAAIGDYWDALTRCLVTYGRTLLAGAPDLEFELPPHFHVATAS</sequence>
<dbReference type="EMBL" id="PVZG01000029">
    <property type="protein sequence ID" value="PRY19726.1"/>
    <property type="molecule type" value="Genomic_DNA"/>
</dbReference>
<organism evidence="2 3">
    <name type="scientific">Pseudosporangium ferrugineum</name>
    <dbReference type="NCBI Taxonomy" id="439699"/>
    <lineage>
        <taxon>Bacteria</taxon>
        <taxon>Bacillati</taxon>
        <taxon>Actinomycetota</taxon>
        <taxon>Actinomycetes</taxon>
        <taxon>Micromonosporales</taxon>
        <taxon>Micromonosporaceae</taxon>
        <taxon>Pseudosporangium</taxon>
    </lineage>
</organism>
<evidence type="ECO:0000256" key="1">
    <source>
        <dbReference type="SAM" id="MobiDB-lite"/>
    </source>
</evidence>
<comment type="caution">
    <text evidence="2">The sequence shown here is derived from an EMBL/GenBank/DDBJ whole genome shotgun (WGS) entry which is preliminary data.</text>
</comment>
<dbReference type="OrthoDB" id="4115890at2"/>
<reference evidence="2 3" key="1">
    <citation type="submission" date="2018-03" db="EMBL/GenBank/DDBJ databases">
        <title>Genomic Encyclopedia of Archaeal and Bacterial Type Strains, Phase II (KMG-II): from individual species to whole genera.</title>
        <authorList>
            <person name="Goeker M."/>
        </authorList>
    </citation>
    <scope>NUCLEOTIDE SEQUENCE [LARGE SCALE GENOMIC DNA]</scope>
    <source>
        <strain evidence="2 3">DSM 45348</strain>
    </source>
</reference>
<dbReference type="Proteomes" id="UP000239209">
    <property type="component" value="Unassembled WGS sequence"/>
</dbReference>
<evidence type="ECO:0000313" key="2">
    <source>
        <dbReference type="EMBL" id="PRY19726.1"/>
    </source>
</evidence>
<dbReference type="AlphaFoldDB" id="A0A2T0REV2"/>